<dbReference type="Pfam" id="PF13490">
    <property type="entry name" value="zf-HC2"/>
    <property type="match status" value="1"/>
</dbReference>
<gene>
    <name evidence="2" type="ORF">AVDCRST_MAG13-3706</name>
</gene>
<evidence type="ECO:0000313" key="2">
    <source>
        <dbReference type="EMBL" id="CAA9525585.1"/>
    </source>
</evidence>
<organism evidence="2">
    <name type="scientific">uncultured Solirubrobacteraceae bacterium</name>
    <dbReference type="NCBI Taxonomy" id="1162706"/>
    <lineage>
        <taxon>Bacteria</taxon>
        <taxon>Bacillati</taxon>
        <taxon>Actinomycetota</taxon>
        <taxon>Thermoleophilia</taxon>
        <taxon>Solirubrobacterales</taxon>
        <taxon>Solirubrobacteraceae</taxon>
        <taxon>environmental samples</taxon>
    </lineage>
</organism>
<dbReference type="Gene3D" id="1.10.10.1320">
    <property type="entry name" value="Anti-sigma factor, zinc-finger domain"/>
    <property type="match status" value="1"/>
</dbReference>
<dbReference type="AlphaFoldDB" id="A0A6J4TK88"/>
<proteinExistence type="predicted"/>
<dbReference type="InterPro" id="IPR027383">
    <property type="entry name" value="Znf_put"/>
</dbReference>
<dbReference type="InterPro" id="IPR041916">
    <property type="entry name" value="Anti_sigma_zinc_sf"/>
</dbReference>
<dbReference type="EMBL" id="CADCVO010000575">
    <property type="protein sequence ID" value="CAA9525585.1"/>
    <property type="molecule type" value="Genomic_DNA"/>
</dbReference>
<accession>A0A6J4TK88</accession>
<name>A0A6J4TK88_9ACTN</name>
<reference evidence="2" key="1">
    <citation type="submission" date="2020-02" db="EMBL/GenBank/DDBJ databases">
        <authorList>
            <person name="Meier V. D."/>
        </authorList>
    </citation>
    <scope>NUCLEOTIDE SEQUENCE</scope>
    <source>
        <strain evidence="2">AVDCRST_MAG13</strain>
    </source>
</reference>
<sequence length="96" mass="10637">MNPELLRHPLRFPRDHRFTAEHASDYLDGLLDAAGRARVERHARFCPRCRALLASLRRVLAAMRELGPAGDRRPPGDRPAGPDVALGVIARLRAGP</sequence>
<protein>
    <recommendedName>
        <fullName evidence="1">Putative zinc-finger domain-containing protein</fullName>
    </recommendedName>
</protein>
<evidence type="ECO:0000259" key="1">
    <source>
        <dbReference type="Pfam" id="PF13490"/>
    </source>
</evidence>
<feature type="domain" description="Putative zinc-finger" evidence="1">
    <location>
        <begin position="21"/>
        <end position="50"/>
    </location>
</feature>